<dbReference type="SUPFAM" id="SSF48371">
    <property type="entry name" value="ARM repeat"/>
    <property type="match status" value="1"/>
</dbReference>
<dbReference type="EMBL" id="JBANAX010000576">
    <property type="protein sequence ID" value="KAL1202462.1"/>
    <property type="molecule type" value="Genomic_DNA"/>
</dbReference>
<dbReference type="Gene3D" id="1.25.10.10">
    <property type="entry name" value="Leucine-rich Repeat Variant"/>
    <property type="match status" value="2"/>
</dbReference>
<comment type="caution">
    <text evidence="1">The sequence shown here is derived from an EMBL/GenBank/DDBJ whole genome shotgun (WGS) entry which is preliminary data.</text>
</comment>
<accession>A0ABD1A6L4</accession>
<organism evidence="1 2">
    <name type="scientific">Cardamine amara subsp. amara</name>
    <dbReference type="NCBI Taxonomy" id="228776"/>
    <lineage>
        <taxon>Eukaryota</taxon>
        <taxon>Viridiplantae</taxon>
        <taxon>Streptophyta</taxon>
        <taxon>Embryophyta</taxon>
        <taxon>Tracheophyta</taxon>
        <taxon>Spermatophyta</taxon>
        <taxon>Magnoliopsida</taxon>
        <taxon>eudicotyledons</taxon>
        <taxon>Gunneridae</taxon>
        <taxon>Pentapetalae</taxon>
        <taxon>rosids</taxon>
        <taxon>malvids</taxon>
        <taxon>Brassicales</taxon>
        <taxon>Brassicaceae</taxon>
        <taxon>Cardamineae</taxon>
        <taxon>Cardamine</taxon>
    </lineage>
</organism>
<sequence length="552" mass="60538">MKRRAPQVAIKQEVHFVLFCSQTVFVKRKEKIAMEDVNQLFDAAFEFANYPGGHSEATAKEFLDRFPLPVIFNALQTETDIPGFVSTLVTCLERVFKSKYGASLIPQYMPVLQAGLKANSALVKSLACKTVTHLLENCNETDVSPVQLVVSNGIYPLLLQYIINDDDEVAEAANKTIKSLARFPDAMSVIFPTDTNDATHLGNIAARSSSLGRVRVLSLIVNLFSISRNVASEVKKSGLLDLLEAEMKSTKDTLVILNVLELYYELMEVKHSSEFVPQTSLIQLLCSVISDTSIGPIVKLRAVMISGRLLSKENIYNVVEEACVKALISAIDGSLESAEMNYTDAPEAALDALGQVGSTTKGASLVLSTSPPAARHVVASAFDRNAHGKQLAALHALAYIAGETRPKSNRIVDEKAEESLRCLIYDVAAQSTKLTPSGLFLSVLQQSSEIRLAGYRTLTALVARPWCLVEILSKEEIINIVTDATTETTKIAMEARYNCCKSIHEAFLCSNFVDDPRRLKTSEKLQEAVQSGPYLSKKYRNARPEVMTGEGF</sequence>
<dbReference type="InterPro" id="IPR019538">
    <property type="entry name" value="PSMD5"/>
</dbReference>
<evidence type="ECO:0008006" key="3">
    <source>
        <dbReference type="Google" id="ProtNLM"/>
    </source>
</evidence>
<reference evidence="1 2" key="1">
    <citation type="submission" date="2024-04" db="EMBL/GenBank/DDBJ databases">
        <title>Genome assembly C_amara_ONT_v2.</title>
        <authorList>
            <person name="Yant L."/>
            <person name="Moore C."/>
            <person name="Slenker M."/>
        </authorList>
    </citation>
    <scope>NUCLEOTIDE SEQUENCE [LARGE SCALE GENOMIC DNA]</scope>
    <source>
        <tissue evidence="1">Leaf</tissue>
    </source>
</reference>
<gene>
    <name evidence="1" type="ORF">V5N11_025024</name>
</gene>
<proteinExistence type="predicted"/>
<dbReference type="AlphaFoldDB" id="A0ABD1A6L4"/>
<evidence type="ECO:0000313" key="2">
    <source>
        <dbReference type="Proteomes" id="UP001558713"/>
    </source>
</evidence>
<dbReference type="Proteomes" id="UP001558713">
    <property type="component" value="Unassembled WGS sequence"/>
</dbReference>
<dbReference type="PANTHER" id="PTHR13554:SF10">
    <property type="entry name" value="26S PROTEASOME NON-ATPASE REGULATORY SUBUNIT 5"/>
    <property type="match status" value="1"/>
</dbReference>
<dbReference type="Pfam" id="PF10508">
    <property type="entry name" value="Proteasom_PSMB"/>
    <property type="match status" value="1"/>
</dbReference>
<evidence type="ECO:0000313" key="1">
    <source>
        <dbReference type="EMBL" id="KAL1202462.1"/>
    </source>
</evidence>
<dbReference type="InterPro" id="IPR011989">
    <property type="entry name" value="ARM-like"/>
</dbReference>
<dbReference type="InterPro" id="IPR016024">
    <property type="entry name" value="ARM-type_fold"/>
</dbReference>
<dbReference type="PANTHER" id="PTHR13554">
    <property type="entry name" value="26S PROTEASOME NON-ATPASE REGULATORY SUBUNIT 5-RELATED"/>
    <property type="match status" value="1"/>
</dbReference>
<name>A0ABD1A6L4_CARAN</name>
<keyword evidence="2" id="KW-1185">Reference proteome</keyword>
<protein>
    <recommendedName>
        <fullName evidence="3">ARM repeat superfamily protein</fullName>
    </recommendedName>
</protein>